<dbReference type="EMBL" id="MSCL01000001">
    <property type="protein sequence ID" value="PQJ74979.1"/>
    <property type="molecule type" value="Genomic_DNA"/>
</dbReference>
<organism evidence="2 3">
    <name type="scientific">Polaribacter gangjinensis</name>
    <dbReference type="NCBI Taxonomy" id="574710"/>
    <lineage>
        <taxon>Bacteria</taxon>
        <taxon>Pseudomonadati</taxon>
        <taxon>Bacteroidota</taxon>
        <taxon>Flavobacteriia</taxon>
        <taxon>Flavobacteriales</taxon>
        <taxon>Flavobacteriaceae</taxon>
    </lineage>
</organism>
<evidence type="ECO:0008006" key="4">
    <source>
        <dbReference type="Google" id="ProtNLM"/>
    </source>
</evidence>
<dbReference type="RefSeq" id="WP_105046121.1">
    <property type="nucleotide sequence ID" value="NZ_CP150662.1"/>
</dbReference>
<dbReference type="Proteomes" id="UP000237608">
    <property type="component" value="Unassembled WGS sequence"/>
</dbReference>
<feature type="signal peptide" evidence="1">
    <location>
        <begin position="1"/>
        <end position="21"/>
    </location>
</feature>
<gene>
    <name evidence="2" type="ORF">BTO13_06835</name>
</gene>
<evidence type="ECO:0000313" key="2">
    <source>
        <dbReference type="EMBL" id="PQJ74979.1"/>
    </source>
</evidence>
<sequence>MKKILLILLSFTFLLSFNSCTEEVEPRQTNYITFASTTYSTGIDIGGSETVEIPVYTANITSSDRSFVISVLPTSTAAAGSYTVPETITIPAGSNEGTLSIALSDTNLGIGINTLRLSFGVQEGLSTGPNTVLSYFQNCSEVTATLSITFDGYGSETGWTVTDALGGVVASKTAGAYADGQASASETITLCAGRDYTFTITDSYGDGLSFPANGSYSLTIGGVVKATGGGDFGASQATAFDTK</sequence>
<evidence type="ECO:0000256" key="1">
    <source>
        <dbReference type="SAM" id="SignalP"/>
    </source>
</evidence>
<comment type="caution">
    <text evidence="2">The sequence shown here is derived from an EMBL/GenBank/DDBJ whole genome shotgun (WGS) entry which is preliminary data.</text>
</comment>
<proteinExistence type="predicted"/>
<accession>A0A2S7WBH4</accession>
<feature type="chain" id="PRO_5015698224" description="DUF1735 domain-containing protein" evidence="1">
    <location>
        <begin position="22"/>
        <end position="243"/>
    </location>
</feature>
<dbReference type="OrthoDB" id="9804511at2"/>
<keyword evidence="1" id="KW-0732">Signal</keyword>
<dbReference type="AlphaFoldDB" id="A0A2S7WBH4"/>
<name>A0A2S7WBH4_9FLAO</name>
<evidence type="ECO:0000313" key="3">
    <source>
        <dbReference type="Proteomes" id="UP000237608"/>
    </source>
</evidence>
<reference evidence="2 3" key="1">
    <citation type="submission" date="2016-12" db="EMBL/GenBank/DDBJ databases">
        <title>Trade-off between light-utilization and light-protection in marine flavobacteria.</title>
        <authorList>
            <person name="Kumagai Y."/>
            <person name="Yoshizawa S."/>
            <person name="Kogure K."/>
            <person name="Iwasaki W."/>
        </authorList>
    </citation>
    <scope>NUCLEOTIDE SEQUENCE [LARGE SCALE GENOMIC DNA]</scope>
    <source>
        <strain evidence="2 3">KCTC 22729</strain>
    </source>
</reference>
<keyword evidence="3" id="KW-1185">Reference proteome</keyword>
<protein>
    <recommendedName>
        <fullName evidence="4">DUF1735 domain-containing protein</fullName>
    </recommendedName>
</protein>